<name>A0AAU8N063_9GAMM</name>
<evidence type="ECO:0000313" key="1">
    <source>
        <dbReference type="EMBL" id="XCO77207.1"/>
    </source>
</evidence>
<dbReference type="AlphaFoldDB" id="A0AAU8N063"/>
<sequence>MFLVAAADRAHDAVARRFSRRIGHANDASRIVGDAKFGTVSASNGPTAPALRDANAAHNTAHPHVAIAGRRPRQADR</sequence>
<accession>A0AAU8N063</accession>
<organism evidence="1">
    <name type="scientific">Lysobacter firmicutimachus</name>
    <dbReference type="NCBI Taxonomy" id="1792846"/>
    <lineage>
        <taxon>Bacteria</taxon>
        <taxon>Pseudomonadati</taxon>
        <taxon>Pseudomonadota</taxon>
        <taxon>Gammaproteobacteria</taxon>
        <taxon>Lysobacterales</taxon>
        <taxon>Lysobacteraceae</taxon>
        <taxon>Lysobacter</taxon>
    </lineage>
</organism>
<gene>
    <name evidence="1" type="ORF">ABU614_10630</name>
</gene>
<dbReference type="EMBL" id="CP159925">
    <property type="protein sequence ID" value="XCO77207.1"/>
    <property type="molecule type" value="Genomic_DNA"/>
</dbReference>
<proteinExistence type="predicted"/>
<reference evidence="1" key="1">
    <citation type="submission" date="2024-06" db="EMBL/GenBank/DDBJ databases">
        <authorList>
            <person name="Li S."/>
        </authorList>
    </citation>
    <scope>NUCLEOTIDE SEQUENCE</scope>
    <source>
        <strain evidence="1">SR10</strain>
    </source>
</reference>
<protein>
    <submittedName>
        <fullName evidence="1">Uncharacterized protein</fullName>
    </submittedName>
</protein>
<dbReference type="RefSeq" id="WP_363800550.1">
    <property type="nucleotide sequence ID" value="NZ_CP159925.1"/>
</dbReference>